<protein>
    <recommendedName>
        <fullName evidence="3">Tetratricopeptide repeat protein</fullName>
    </recommendedName>
</protein>
<organism evidence="1 2">
    <name type="scientific">Flavobacterium faecale</name>
    <dbReference type="NCBI Taxonomy" id="1355330"/>
    <lineage>
        <taxon>Bacteria</taxon>
        <taxon>Pseudomonadati</taxon>
        <taxon>Bacteroidota</taxon>
        <taxon>Flavobacteriia</taxon>
        <taxon>Flavobacteriales</taxon>
        <taxon>Flavobacteriaceae</taxon>
        <taxon>Flavobacterium</taxon>
    </lineage>
</organism>
<name>A0A2S1LFB2_9FLAO</name>
<dbReference type="Proteomes" id="UP000244527">
    <property type="component" value="Chromosome"/>
</dbReference>
<evidence type="ECO:0008006" key="3">
    <source>
        <dbReference type="Google" id="ProtNLM"/>
    </source>
</evidence>
<proteinExistence type="predicted"/>
<dbReference type="OrthoDB" id="1451408at2"/>
<dbReference type="KEGG" id="ffa:FFWV33_13075"/>
<dbReference type="EMBL" id="CP020918">
    <property type="protein sequence ID" value="AWG22389.1"/>
    <property type="molecule type" value="Genomic_DNA"/>
</dbReference>
<sequence length="399" mass="45209">MKKVYLLLFISICFQSIHAQKEGYWDKERAMTREITVSARDRMIVKTDDFPIGTTELIFRITLLDDNQQMAGSLVSVLKAIPDPTGISQGSAGAVFLFSKISGDDKAKYAIFNSNENAVVYQNTGKTADACLVQDTPVSKDAKRLSVDKSVCLKNNTAALWFGFESSNWIMKQKIVLEIVPWVDTKLSRGWTVENRKFIINQCKTSALAQKMTNSDDFCICIEEKIQNKYRFDEFQKLLTMEQAKVYKDFGTVCYSESSVSKTVYADLRNKANAEAKKKNFGTAIMQMNTVVQDGQGTPIDYATLGYWYTMTKQYGKALKTLEIGEKLDTTELLIKLHTAHALLLNGDYSKAKKIHKEYQTQNVTDSLSWIQKTKADFAQFQKNGIQSNDFEKILKVLE</sequence>
<gene>
    <name evidence="1" type="ORF">FFWV33_13075</name>
</gene>
<accession>A0A2S1LFB2</accession>
<evidence type="ECO:0000313" key="1">
    <source>
        <dbReference type="EMBL" id="AWG22389.1"/>
    </source>
</evidence>
<dbReference type="SUPFAM" id="SSF48452">
    <property type="entry name" value="TPR-like"/>
    <property type="match status" value="1"/>
</dbReference>
<dbReference type="Gene3D" id="1.25.40.10">
    <property type="entry name" value="Tetratricopeptide repeat domain"/>
    <property type="match status" value="1"/>
</dbReference>
<evidence type="ECO:0000313" key="2">
    <source>
        <dbReference type="Proteomes" id="UP000244527"/>
    </source>
</evidence>
<dbReference type="AlphaFoldDB" id="A0A2S1LFB2"/>
<keyword evidence="2" id="KW-1185">Reference proteome</keyword>
<reference evidence="1 2" key="1">
    <citation type="submission" date="2017-04" db="EMBL/GenBank/DDBJ databases">
        <title>Compelte genome sequence of WV33.</title>
        <authorList>
            <person name="Lee P.C."/>
        </authorList>
    </citation>
    <scope>NUCLEOTIDE SEQUENCE [LARGE SCALE GENOMIC DNA]</scope>
    <source>
        <strain evidence="1 2">WV33</strain>
    </source>
</reference>
<dbReference type="InterPro" id="IPR011990">
    <property type="entry name" value="TPR-like_helical_dom_sf"/>
</dbReference>
<dbReference type="RefSeq" id="WP_108741316.1">
    <property type="nucleotide sequence ID" value="NZ_CP020918.1"/>
</dbReference>